<evidence type="ECO:0000256" key="3">
    <source>
        <dbReference type="ARBA" id="ARBA00023002"/>
    </source>
</evidence>
<reference evidence="4" key="1">
    <citation type="submission" date="2020-04" db="EMBL/GenBank/DDBJ databases">
        <title>Genome Assembly and Annotation of Botryosphaeria dothidea sdau 11-99, a Latent Pathogen of Apple Fruit Ring Rot in China.</title>
        <authorList>
            <person name="Yu C."/>
            <person name="Diao Y."/>
            <person name="Lu Q."/>
            <person name="Zhao J."/>
            <person name="Cui S."/>
            <person name="Peng C."/>
            <person name="He B."/>
            <person name="Liu H."/>
        </authorList>
    </citation>
    <scope>NUCLEOTIDE SEQUENCE [LARGE SCALE GENOMIC DNA]</scope>
    <source>
        <strain evidence="4">Sdau11-99</strain>
    </source>
</reference>
<dbReference type="EMBL" id="WWBZ02000040">
    <property type="protein sequence ID" value="KAF4305921.1"/>
    <property type="molecule type" value="Genomic_DNA"/>
</dbReference>
<accession>A0A8H4N4R4</accession>
<dbReference type="CDD" id="cd05233">
    <property type="entry name" value="SDR_c"/>
    <property type="match status" value="1"/>
</dbReference>
<dbReference type="PANTHER" id="PTHR42760">
    <property type="entry name" value="SHORT-CHAIN DEHYDROGENASES/REDUCTASES FAMILY MEMBER"/>
    <property type="match status" value="1"/>
</dbReference>
<dbReference type="Gene3D" id="3.40.50.720">
    <property type="entry name" value="NAD(P)-binding Rossmann-like Domain"/>
    <property type="match status" value="1"/>
</dbReference>
<gene>
    <name evidence="4" type="ORF">GTA08_BOTSDO06507</name>
</gene>
<dbReference type="Pfam" id="PF13561">
    <property type="entry name" value="adh_short_C2"/>
    <property type="match status" value="1"/>
</dbReference>
<dbReference type="InterPro" id="IPR036291">
    <property type="entry name" value="NAD(P)-bd_dom_sf"/>
</dbReference>
<proteinExistence type="inferred from homology"/>
<dbReference type="InterPro" id="IPR002347">
    <property type="entry name" value="SDR_fam"/>
</dbReference>
<keyword evidence="5" id="KW-1185">Reference proteome</keyword>
<keyword evidence="2" id="KW-0521">NADP</keyword>
<dbReference type="GO" id="GO:0006633">
    <property type="term" value="P:fatty acid biosynthetic process"/>
    <property type="evidence" value="ECO:0007669"/>
    <property type="project" value="TreeGrafter"/>
</dbReference>
<organism evidence="4 5">
    <name type="scientific">Botryosphaeria dothidea</name>
    <dbReference type="NCBI Taxonomy" id="55169"/>
    <lineage>
        <taxon>Eukaryota</taxon>
        <taxon>Fungi</taxon>
        <taxon>Dikarya</taxon>
        <taxon>Ascomycota</taxon>
        <taxon>Pezizomycotina</taxon>
        <taxon>Dothideomycetes</taxon>
        <taxon>Dothideomycetes incertae sedis</taxon>
        <taxon>Botryosphaeriales</taxon>
        <taxon>Botryosphaeriaceae</taxon>
        <taxon>Botryosphaeria</taxon>
    </lineage>
</organism>
<evidence type="ECO:0000256" key="1">
    <source>
        <dbReference type="ARBA" id="ARBA00006484"/>
    </source>
</evidence>
<dbReference type="PANTHER" id="PTHR42760:SF133">
    <property type="entry name" value="3-OXOACYL-[ACYL-CARRIER-PROTEIN] REDUCTASE"/>
    <property type="match status" value="1"/>
</dbReference>
<dbReference type="Proteomes" id="UP000572817">
    <property type="component" value="Unassembled WGS sequence"/>
</dbReference>
<name>A0A8H4N4R4_9PEZI</name>
<dbReference type="GO" id="GO:0048038">
    <property type="term" value="F:quinone binding"/>
    <property type="evidence" value="ECO:0007669"/>
    <property type="project" value="TreeGrafter"/>
</dbReference>
<evidence type="ECO:0000313" key="5">
    <source>
        <dbReference type="Proteomes" id="UP000572817"/>
    </source>
</evidence>
<dbReference type="PRINTS" id="PR00081">
    <property type="entry name" value="GDHRDH"/>
</dbReference>
<comment type="similarity">
    <text evidence="1">Belongs to the short-chain dehydrogenases/reductases (SDR) family.</text>
</comment>
<sequence>MLSSSAGRTYIVTGGASGIGLATVRNLLSLSATVHIIDKARDVPEITAGPGKAHVYPDIDVSSRGAVADAFKAIINRTPAIHGLVNAAGISPSGNYATEGDGYAIERDETYDRVMEINAGGTWNATNELLRHTLARKRSEGATVSIVNIGSLASLRGYRTMSAYCASKHAVLGMTRAWALEYAARGIRVNLIAPGLIRTPLGMRAVQTGDERGEAAKAYASAAPMKRLGDPEEVAGPIVFLLGDEASYITGEAISVGGGA</sequence>
<evidence type="ECO:0000256" key="2">
    <source>
        <dbReference type="ARBA" id="ARBA00022857"/>
    </source>
</evidence>
<protein>
    <submittedName>
        <fullName evidence="4">Short-chain dehydrogenase reductase sdr</fullName>
    </submittedName>
</protein>
<dbReference type="AlphaFoldDB" id="A0A8H4N4R4"/>
<dbReference type="GO" id="GO:0016616">
    <property type="term" value="F:oxidoreductase activity, acting on the CH-OH group of donors, NAD or NADP as acceptor"/>
    <property type="evidence" value="ECO:0007669"/>
    <property type="project" value="TreeGrafter"/>
</dbReference>
<dbReference type="PRINTS" id="PR00080">
    <property type="entry name" value="SDRFAMILY"/>
</dbReference>
<comment type="caution">
    <text evidence="4">The sequence shown here is derived from an EMBL/GenBank/DDBJ whole genome shotgun (WGS) entry which is preliminary data.</text>
</comment>
<dbReference type="InterPro" id="IPR020904">
    <property type="entry name" value="Sc_DH/Rdtase_CS"/>
</dbReference>
<keyword evidence="3" id="KW-0560">Oxidoreductase</keyword>
<dbReference type="OrthoDB" id="1669814at2759"/>
<evidence type="ECO:0000313" key="4">
    <source>
        <dbReference type="EMBL" id="KAF4305921.1"/>
    </source>
</evidence>
<dbReference type="PROSITE" id="PS00061">
    <property type="entry name" value="ADH_SHORT"/>
    <property type="match status" value="1"/>
</dbReference>
<dbReference type="FunFam" id="3.40.50.720:FF:000084">
    <property type="entry name" value="Short-chain dehydrogenase reductase"/>
    <property type="match status" value="1"/>
</dbReference>
<dbReference type="SUPFAM" id="SSF51735">
    <property type="entry name" value="NAD(P)-binding Rossmann-fold domains"/>
    <property type="match status" value="1"/>
</dbReference>